<dbReference type="InterPro" id="IPR036397">
    <property type="entry name" value="RNaseH_sf"/>
</dbReference>
<dbReference type="InterPro" id="IPR044730">
    <property type="entry name" value="RNase_H-like_dom_plant"/>
</dbReference>
<dbReference type="SUPFAM" id="SSF53098">
    <property type="entry name" value="Ribonuclease H-like"/>
    <property type="match status" value="1"/>
</dbReference>
<name>A0A7J9ATS5_9ROSI</name>
<dbReference type="EMBL" id="JABEZV010000013">
    <property type="protein sequence ID" value="MBA0727451.1"/>
    <property type="molecule type" value="Genomic_DNA"/>
</dbReference>
<dbReference type="Proteomes" id="UP000593574">
    <property type="component" value="Unassembled WGS sequence"/>
</dbReference>
<dbReference type="PANTHER" id="PTHR47074">
    <property type="entry name" value="BNAC02G40300D PROTEIN"/>
    <property type="match status" value="1"/>
</dbReference>
<evidence type="ECO:0000313" key="3">
    <source>
        <dbReference type="Proteomes" id="UP000593574"/>
    </source>
</evidence>
<dbReference type="InterPro" id="IPR002156">
    <property type="entry name" value="RNaseH_domain"/>
</dbReference>
<dbReference type="AlphaFoldDB" id="A0A7J9ATS5"/>
<comment type="caution">
    <text evidence="2">The sequence shown here is derived from an EMBL/GenBank/DDBJ whole genome shotgun (WGS) entry which is preliminary data.</text>
</comment>
<reference evidence="2 3" key="1">
    <citation type="journal article" date="2019" name="Genome Biol. Evol.">
        <title>Insights into the evolution of the New World diploid cottons (Gossypium, subgenus Houzingenia) based on genome sequencing.</title>
        <authorList>
            <person name="Grover C.E."/>
            <person name="Arick M.A. 2nd"/>
            <person name="Thrash A."/>
            <person name="Conover J.L."/>
            <person name="Sanders W.S."/>
            <person name="Peterson D.G."/>
            <person name="Frelichowski J.E."/>
            <person name="Scheffler J.A."/>
            <person name="Scheffler B.E."/>
            <person name="Wendel J.F."/>
        </authorList>
    </citation>
    <scope>NUCLEOTIDE SEQUENCE [LARGE SCALE GENOMIC DNA]</scope>
    <source>
        <strain evidence="2">4</strain>
        <tissue evidence="2">Leaf</tissue>
    </source>
</reference>
<keyword evidence="3" id="KW-1185">Reference proteome</keyword>
<dbReference type="Gene3D" id="3.30.420.10">
    <property type="entry name" value="Ribonuclease H-like superfamily/Ribonuclease H"/>
    <property type="match status" value="1"/>
</dbReference>
<evidence type="ECO:0000313" key="2">
    <source>
        <dbReference type="EMBL" id="MBA0727451.1"/>
    </source>
</evidence>
<protein>
    <recommendedName>
        <fullName evidence="1">RNase H type-1 domain-containing protein</fullName>
    </recommendedName>
</protein>
<dbReference type="InterPro" id="IPR052929">
    <property type="entry name" value="RNase_H-like_EbsB-rel"/>
</dbReference>
<dbReference type="CDD" id="cd06222">
    <property type="entry name" value="RNase_H_like"/>
    <property type="match status" value="1"/>
</dbReference>
<proteinExistence type="predicted"/>
<organism evidence="2 3">
    <name type="scientific">Gossypium laxum</name>
    <dbReference type="NCBI Taxonomy" id="34288"/>
    <lineage>
        <taxon>Eukaryota</taxon>
        <taxon>Viridiplantae</taxon>
        <taxon>Streptophyta</taxon>
        <taxon>Embryophyta</taxon>
        <taxon>Tracheophyta</taxon>
        <taxon>Spermatophyta</taxon>
        <taxon>Magnoliopsida</taxon>
        <taxon>eudicotyledons</taxon>
        <taxon>Gunneridae</taxon>
        <taxon>Pentapetalae</taxon>
        <taxon>rosids</taxon>
        <taxon>malvids</taxon>
        <taxon>Malvales</taxon>
        <taxon>Malvaceae</taxon>
        <taxon>Malvoideae</taxon>
        <taxon>Gossypium</taxon>
    </lineage>
</organism>
<accession>A0A7J9ATS5</accession>
<feature type="domain" description="RNase H type-1" evidence="1">
    <location>
        <begin position="22"/>
        <end position="136"/>
    </location>
</feature>
<dbReference type="GO" id="GO:0003676">
    <property type="term" value="F:nucleic acid binding"/>
    <property type="evidence" value="ECO:0007669"/>
    <property type="project" value="InterPro"/>
</dbReference>
<dbReference type="InterPro" id="IPR012337">
    <property type="entry name" value="RNaseH-like_sf"/>
</dbReference>
<evidence type="ECO:0000259" key="1">
    <source>
        <dbReference type="Pfam" id="PF13456"/>
    </source>
</evidence>
<gene>
    <name evidence="2" type="ORF">Golax_000436</name>
</gene>
<dbReference type="Pfam" id="PF13456">
    <property type="entry name" value="RVT_3"/>
    <property type="match status" value="1"/>
</dbReference>
<dbReference type="PANTHER" id="PTHR47074:SF48">
    <property type="entry name" value="POLYNUCLEOTIDYL TRANSFERASE, RIBONUCLEASE H-LIKE SUPERFAMILY PROTEIN"/>
    <property type="match status" value="1"/>
</dbReference>
<sequence>MLPISSACKKWEKPPCSYAKINFDATVSKNIVGFGVIVRDSDGFVLGGSGGFKDNVLSIEWAELFAFEESLKVACAINISKAIFASDCANLVNRVKKRGKDITILGYCIDEACKQMDKFNSVDVIWANRNCNKVANFVI</sequence>
<dbReference type="GO" id="GO:0004523">
    <property type="term" value="F:RNA-DNA hybrid ribonuclease activity"/>
    <property type="evidence" value="ECO:0007669"/>
    <property type="project" value="InterPro"/>
</dbReference>